<evidence type="ECO:0000256" key="3">
    <source>
        <dbReference type="ARBA" id="ARBA00022989"/>
    </source>
</evidence>
<name>I4G7Y4_MICAE</name>
<gene>
    <name evidence="6" type="ORF">MICAC_5300001</name>
</gene>
<proteinExistence type="predicted"/>
<evidence type="ECO:0000256" key="4">
    <source>
        <dbReference type="ARBA" id="ARBA00023136"/>
    </source>
</evidence>
<comment type="caution">
    <text evidence="6">The sequence shown here is derived from an EMBL/GenBank/DDBJ whole genome shotgun (WGS) entry which is preliminary data.</text>
</comment>
<evidence type="ECO:0000313" key="6">
    <source>
        <dbReference type="EMBL" id="CCI04045.1"/>
    </source>
</evidence>
<protein>
    <submittedName>
        <fullName evidence="6">Uncharacterized protein</fullName>
    </submittedName>
</protein>
<evidence type="ECO:0000256" key="1">
    <source>
        <dbReference type="ARBA" id="ARBA00004651"/>
    </source>
</evidence>
<dbReference type="RefSeq" id="WP_002770488.1">
    <property type="nucleotide sequence ID" value="NZ_HE973005.1"/>
</dbReference>
<accession>I4G7Y4</accession>
<evidence type="ECO:0000256" key="2">
    <source>
        <dbReference type="ARBA" id="ARBA00022692"/>
    </source>
</evidence>
<feature type="transmembrane region" description="Helical" evidence="5">
    <location>
        <begin position="65"/>
        <end position="95"/>
    </location>
</feature>
<organism evidence="6 7">
    <name type="scientific">Microcystis aeruginosa PCC 9443</name>
    <dbReference type="NCBI Taxonomy" id="1160281"/>
    <lineage>
        <taxon>Bacteria</taxon>
        <taxon>Bacillati</taxon>
        <taxon>Cyanobacteriota</taxon>
        <taxon>Cyanophyceae</taxon>
        <taxon>Oscillatoriophycideae</taxon>
        <taxon>Chroococcales</taxon>
        <taxon>Microcystaceae</taxon>
        <taxon>Microcystis</taxon>
    </lineage>
</organism>
<keyword evidence="4 5" id="KW-0472">Membrane</keyword>
<dbReference type="Proteomes" id="UP000003480">
    <property type="component" value="Unassembled WGS sequence"/>
</dbReference>
<evidence type="ECO:0000313" key="7">
    <source>
        <dbReference type="Proteomes" id="UP000003480"/>
    </source>
</evidence>
<feature type="transmembrane region" description="Helical" evidence="5">
    <location>
        <begin position="21"/>
        <end position="45"/>
    </location>
</feature>
<dbReference type="InterPro" id="IPR036640">
    <property type="entry name" value="ABC1_TM_sf"/>
</dbReference>
<dbReference type="AlphaFoldDB" id="I4G7Y4"/>
<dbReference type="SUPFAM" id="SSF90123">
    <property type="entry name" value="ABC transporter transmembrane region"/>
    <property type="match status" value="1"/>
</dbReference>
<sequence>MRHGKSLFLPILPHTRTREDVNIQLLLTITVFFLSAFGTLFWLSIPLVIQVIIDKVIVQNSPEILNLLGVFLIVTTLIASASEIGLAALTAAIVGNGLARNLFLKVAVTLPKVLAMLLLMAIYSPQLAFASTGLTALACGTYYLLKRSRLVAECSSEPLPLSFRLPLTLIVLFLFWYGASLVLAVQLSLGQLIAFIILSIQFVAFLLSVTAAATKPIH</sequence>
<feature type="transmembrane region" description="Helical" evidence="5">
    <location>
        <begin position="102"/>
        <end position="122"/>
    </location>
</feature>
<dbReference type="HOGENOM" id="CLU_1265734_0_0_3"/>
<dbReference type="EMBL" id="CAIJ01000480">
    <property type="protein sequence ID" value="CCI04045.1"/>
    <property type="molecule type" value="Genomic_DNA"/>
</dbReference>
<evidence type="ECO:0000256" key="5">
    <source>
        <dbReference type="SAM" id="Phobius"/>
    </source>
</evidence>
<feature type="transmembrane region" description="Helical" evidence="5">
    <location>
        <begin position="165"/>
        <end position="186"/>
    </location>
</feature>
<comment type="subcellular location">
    <subcellularLocation>
        <location evidence="1">Cell membrane</location>
        <topology evidence="1">Multi-pass membrane protein</topology>
    </subcellularLocation>
</comment>
<keyword evidence="2 5" id="KW-0812">Transmembrane</keyword>
<dbReference type="GO" id="GO:0005886">
    <property type="term" value="C:plasma membrane"/>
    <property type="evidence" value="ECO:0007669"/>
    <property type="project" value="UniProtKB-SubCell"/>
</dbReference>
<feature type="transmembrane region" description="Helical" evidence="5">
    <location>
        <begin position="192"/>
        <end position="213"/>
    </location>
</feature>
<reference evidence="6 7" key="1">
    <citation type="submission" date="2012-04" db="EMBL/GenBank/DDBJ databases">
        <authorList>
            <person name="Genoscope - CEA"/>
        </authorList>
    </citation>
    <scope>NUCLEOTIDE SEQUENCE [LARGE SCALE GENOMIC DNA]</scope>
    <source>
        <strain evidence="6 7">9443</strain>
    </source>
</reference>
<dbReference type="GO" id="GO:0005524">
    <property type="term" value="F:ATP binding"/>
    <property type="evidence" value="ECO:0007669"/>
    <property type="project" value="InterPro"/>
</dbReference>
<keyword evidence="3 5" id="KW-1133">Transmembrane helix</keyword>